<feature type="repeat" description="PPR" evidence="2">
    <location>
        <begin position="272"/>
        <end position="306"/>
    </location>
</feature>
<evidence type="ECO:0000256" key="2">
    <source>
        <dbReference type="PROSITE-ProRule" id="PRU00708"/>
    </source>
</evidence>
<accession>A0AAE1TC87</accession>
<dbReference type="Gene3D" id="1.25.40.10">
    <property type="entry name" value="Tetratricopeptide repeat domain"/>
    <property type="match status" value="4"/>
</dbReference>
<feature type="repeat" description="PPR" evidence="2">
    <location>
        <begin position="544"/>
        <end position="574"/>
    </location>
</feature>
<dbReference type="InterPro" id="IPR002885">
    <property type="entry name" value="PPR_rpt"/>
</dbReference>
<evidence type="ECO:0000256" key="1">
    <source>
        <dbReference type="ARBA" id="ARBA00022737"/>
    </source>
</evidence>
<dbReference type="Proteomes" id="UP001293593">
    <property type="component" value="Unassembled WGS sequence"/>
</dbReference>
<comment type="caution">
    <text evidence="3">The sequence shown here is derived from an EMBL/GenBank/DDBJ whole genome shotgun (WGS) entry which is preliminary data.</text>
</comment>
<keyword evidence="4" id="KW-1185">Reference proteome</keyword>
<gene>
    <name evidence="3" type="ORF">QN277_016551</name>
</gene>
<reference evidence="3" key="1">
    <citation type="submission" date="2023-10" db="EMBL/GenBank/DDBJ databases">
        <title>Chromosome-level genome of the transformable northern wattle, Acacia crassicarpa.</title>
        <authorList>
            <person name="Massaro I."/>
            <person name="Sinha N.R."/>
            <person name="Poethig S."/>
            <person name="Leichty A.R."/>
        </authorList>
    </citation>
    <scope>NUCLEOTIDE SEQUENCE</scope>
    <source>
        <strain evidence="3">Acra3RX</strain>
        <tissue evidence="3">Leaf</tissue>
    </source>
</reference>
<proteinExistence type="predicted"/>
<name>A0AAE1TC87_9FABA</name>
<dbReference type="Pfam" id="PF01535">
    <property type="entry name" value="PPR"/>
    <property type="match status" value="4"/>
</dbReference>
<protein>
    <recommendedName>
        <fullName evidence="5">Pentatricopeptide repeat-containing protein</fullName>
    </recommendedName>
</protein>
<dbReference type="GO" id="GO:0009451">
    <property type="term" value="P:RNA modification"/>
    <property type="evidence" value="ECO:0007669"/>
    <property type="project" value="InterPro"/>
</dbReference>
<dbReference type="EMBL" id="JAWXYG010000003">
    <property type="protein sequence ID" value="KAK4278749.1"/>
    <property type="molecule type" value="Genomic_DNA"/>
</dbReference>
<evidence type="ECO:0000313" key="4">
    <source>
        <dbReference type="Proteomes" id="UP001293593"/>
    </source>
</evidence>
<evidence type="ECO:0008006" key="5">
    <source>
        <dbReference type="Google" id="ProtNLM"/>
    </source>
</evidence>
<dbReference type="InterPro" id="IPR046960">
    <property type="entry name" value="PPR_At4g14850-like_plant"/>
</dbReference>
<dbReference type="AlphaFoldDB" id="A0AAE1TC87"/>
<feature type="repeat" description="PPR" evidence="2">
    <location>
        <begin position="373"/>
        <end position="407"/>
    </location>
</feature>
<feature type="repeat" description="PPR" evidence="2">
    <location>
        <begin position="172"/>
        <end position="206"/>
    </location>
</feature>
<dbReference type="PANTHER" id="PTHR47926">
    <property type="entry name" value="PENTATRICOPEPTIDE REPEAT-CONTAINING PROTEIN"/>
    <property type="match status" value="1"/>
</dbReference>
<organism evidence="3 4">
    <name type="scientific">Acacia crassicarpa</name>
    <name type="common">northern wattle</name>
    <dbReference type="NCBI Taxonomy" id="499986"/>
    <lineage>
        <taxon>Eukaryota</taxon>
        <taxon>Viridiplantae</taxon>
        <taxon>Streptophyta</taxon>
        <taxon>Embryophyta</taxon>
        <taxon>Tracheophyta</taxon>
        <taxon>Spermatophyta</taxon>
        <taxon>Magnoliopsida</taxon>
        <taxon>eudicotyledons</taxon>
        <taxon>Gunneridae</taxon>
        <taxon>Pentapetalae</taxon>
        <taxon>rosids</taxon>
        <taxon>fabids</taxon>
        <taxon>Fabales</taxon>
        <taxon>Fabaceae</taxon>
        <taxon>Caesalpinioideae</taxon>
        <taxon>mimosoid clade</taxon>
        <taxon>Acacieae</taxon>
        <taxon>Acacia</taxon>
    </lineage>
</organism>
<dbReference type="GO" id="GO:0003723">
    <property type="term" value="F:RNA binding"/>
    <property type="evidence" value="ECO:0007669"/>
    <property type="project" value="InterPro"/>
</dbReference>
<dbReference type="FunFam" id="1.25.40.10:FF:000436">
    <property type="entry name" value="Pentatricopeptide repeat-containing protein At5g39350 family"/>
    <property type="match status" value="1"/>
</dbReference>
<dbReference type="FunFam" id="1.25.40.10:FF:000285">
    <property type="entry name" value="Pentatricopeptide repeat-containing protein, chloroplastic"/>
    <property type="match status" value="1"/>
</dbReference>
<dbReference type="InterPro" id="IPR011990">
    <property type="entry name" value="TPR-like_helical_dom_sf"/>
</dbReference>
<dbReference type="Pfam" id="PF13041">
    <property type="entry name" value="PPR_2"/>
    <property type="match status" value="3"/>
</dbReference>
<dbReference type="PROSITE" id="PS51375">
    <property type="entry name" value="PPR"/>
    <property type="match status" value="6"/>
</dbReference>
<feature type="repeat" description="PPR" evidence="2">
    <location>
        <begin position="474"/>
        <end position="508"/>
    </location>
</feature>
<keyword evidence="1" id="KW-0677">Repeat</keyword>
<dbReference type="NCBIfam" id="TIGR00756">
    <property type="entry name" value="PPR"/>
    <property type="match status" value="7"/>
</dbReference>
<dbReference type="FunFam" id="1.25.40.10:FF:000730">
    <property type="entry name" value="Pentatricopeptide repeat-containing protein, chloroplastic"/>
    <property type="match status" value="1"/>
</dbReference>
<dbReference type="PANTHER" id="PTHR47926:SF411">
    <property type="entry name" value="PENTATRICOPEPTIDE REPEAT-CONTAINING PROTEIN"/>
    <property type="match status" value="1"/>
</dbReference>
<sequence length="638" mass="71921">MELSTVLIQSYSSIPSRFPTVKAYGDFSCSLAAPMSSTVRVASFNFSIKDLAKPRSTCLSIVHAYDAATECIEASDAAELEFQDIINHPFHDASRKKMDNLAEKNQCLNPRLVARWLRLCVNMEEVGRVHTVLLKCLTESVTYVDNNLICSYLRLEKLALARKVFDGMSRRNTVTWTAMINGYLNHNMDDEALELFSESIKHGVQANNKMFVCLMNLCGKKLDLQLGKQIHAIILKSKWKNLIVDNSVVHFYAKCGDMSSAFLIFNRMLKRDVICWTTMITACSQQGFGHEAFLMLSQMLGNGFIPNEYTVCSTLKACGEKKALKMGRQLHGAIVKKLCKNDVYIGTSLVDMYSKCGEIADSKQVFDGMRIRNTATWTSIISGCARNGFGEEAIILFRSMKRQRVYINKMTVVSVLMACGSIKNLLIGREVHGQIMRRNIHSNMYIGSTLVWFYSKCKEYSHAIKVLHHMPFRDVVSWTAIISGCARLGHESEALEFLKEMMEEGVLPNSFTHSSALKACAKLEALMQGRLIHSYASKTPALRNVFVSSALIYMYAKCGYVSEAFQIFDSMPERNLVSWKSMIMGYARNGLCREALKLMYRMQAEGFEVDDYILATVLTTCGDIECDIKPLSSHYLHS</sequence>
<dbReference type="FunFam" id="1.25.40.10:FF:000983">
    <property type="entry name" value="Pentatricopeptide repeat-containing protein, chloroplastic"/>
    <property type="match status" value="1"/>
</dbReference>
<feature type="repeat" description="PPR" evidence="2">
    <location>
        <begin position="575"/>
        <end position="609"/>
    </location>
</feature>
<evidence type="ECO:0000313" key="3">
    <source>
        <dbReference type="EMBL" id="KAK4278749.1"/>
    </source>
</evidence>